<comment type="caution">
    <text evidence="2">The sequence shown here is derived from an EMBL/GenBank/DDBJ whole genome shotgun (WGS) entry which is preliminary data.</text>
</comment>
<proteinExistence type="predicted"/>
<evidence type="ECO:0000313" key="3">
    <source>
        <dbReference type="Proteomes" id="UP001144280"/>
    </source>
</evidence>
<reference evidence="2" key="1">
    <citation type="submission" date="2022-12" db="EMBL/GenBank/DDBJ databases">
        <title>New Phytohabitans aurantiacus sp. RD004123 nov., an actinomycete isolated from soil.</title>
        <authorList>
            <person name="Triningsih D.W."/>
            <person name="Harunari E."/>
            <person name="Igarashi Y."/>
        </authorList>
    </citation>
    <scope>NUCLEOTIDE SEQUENCE</scope>
    <source>
        <strain evidence="2">RD004123</strain>
    </source>
</reference>
<gene>
    <name evidence="2" type="ORF">Pa4123_81630</name>
</gene>
<keyword evidence="1" id="KW-0472">Membrane</keyword>
<evidence type="ECO:0000256" key="1">
    <source>
        <dbReference type="SAM" id="Phobius"/>
    </source>
</evidence>
<protein>
    <recommendedName>
        <fullName evidence="4">F5/8 type C domain-containing protein</fullName>
    </recommendedName>
</protein>
<dbReference type="Proteomes" id="UP001144280">
    <property type="component" value="Unassembled WGS sequence"/>
</dbReference>
<evidence type="ECO:0000313" key="2">
    <source>
        <dbReference type="EMBL" id="GLI02885.1"/>
    </source>
</evidence>
<dbReference type="SUPFAM" id="SSF55486">
    <property type="entry name" value="Metalloproteases ('zincins'), catalytic domain"/>
    <property type="match status" value="1"/>
</dbReference>
<dbReference type="Gene3D" id="2.60.120.260">
    <property type="entry name" value="Galactose-binding domain-like"/>
    <property type="match status" value="1"/>
</dbReference>
<keyword evidence="1" id="KW-1133">Transmembrane helix</keyword>
<keyword evidence="1" id="KW-0812">Transmembrane</keyword>
<sequence length="539" mass="56696">MWSGSKSLGPGAGAAVGLLPAGWRGGAHRHFPRPPGGARVLVKGNRDMLHRVRYRLAAGACAMAVAVGLLAGSAFAGEESSRAGLPADDAAQGMIYGGLTAAKSGPCAGLFQVKGVSPAMCTHGPDAAPAGLSVKSRVQPLTTAPLAASALAVCEGDGTSGRRVEVLYIHGSTSRYNQYLETFRTLAEGVDVIFNESAKETGGERHVRYVTETVNGACRPVVRDVQIADSALNANDWAPLLNAVRAAGYTRTDRKYLQFVDASVYCGIGGFAGDTRKSDANRSNSGPEYARADNGCWSAGVAAHELGHTLGAVNNNAPNASGAAHCVDEWDVMCYKDGPNVVIQTKCTDRSHDQRLDCNHDDYYHTNPAAGSYLANYFNVADNLFLIKGAGGPGPVPNGNLATSATASASYTSPWESIAAINDGAEPAQSNDTVNPRWGTWPNTGEQWALLTWASAQTLTRAEVYFFDDNDGVRLPASWKLQSWNGSAYVDVPGASGYPVALNQYNRVTFGSVSTTRLRVVLQSGAQSVGLLEVKAYSS</sequence>
<keyword evidence="3" id="KW-1185">Reference proteome</keyword>
<feature type="transmembrane region" description="Helical" evidence="1">
    <location>
        <begin position="56"/>
        <end position="76"/>
    </location>
</feature>
<dbReference type="EMBL" id="BSDI01000071">
    <property type="protein sequence ID" value="GLI02885.1"/>
    <property type="molecule type" value="Genomic_DNA"/>
</dbReference>
<evidence type="ECO:0008006" key="4">
    <source>
        <dbReference type="Google" id="ProtNLM"/>
    </source>
</evidence>
<accession>A0ABQ5RA80</accession>
<organism evidence="2 3">
    <name type="scientific">Phytohabitans aurantiacus</name>
    <dbReference type="NCBI Taxonomy" id="3016789"/>
    <lineage>
        <taxon>Bacteria</taxon>
        <taxon>Bacillati</taxon>
        <taxon>Actinomycetota</taxon>
        <taxon>Actinomycetes</taxon>
        <taxon>Micromonosporales</taxon>
        <taxon>Micromonosporaceae</taxon>
    </lineage>
</organism>
<name>A0ABQ5RA80_9ACTN</name>